<protein>
    <submittedName>
        <fullName evidence="2">Uncharacterized protein</fullName>
    </submittedName>
</protein>
<evidence type="ECO:0000313" key="2">
    <source>
        <dbReference type="EMBL" id="UVF62654.1"/>
    </source>
</evidence>
<dbReference type="EMBL" id="ON649703">
    <property type="protein sequence ID" value="UVF62654.1"/>
    <property type="molecule type" value="Genomic_DNA"/>
</dbReference>
<keyword evidence="1" id="KW-0472">Membrane</keyword>
<keyword evidence="1" id="KW-0812">Transmembrane</keyword>
<accession>A0A976UB55</accession>
<sequence length="39" mass="4457">MIELNIFSGIMYASLLGVVIFGIYCSKSDFKEIKEILRD</sequence>
<feature type="transmembrane region" description="Helical" evidence="1">
    <location>
        <begin position="6"/>
        <end position="25"/>
    </location>
</feature>
<evidence type="ECO:0000256" key="1">
    <source>
        <dbReference type="SAM" id="Phobius"/>
    </source>
</evidence>
<organism evidence="2">
    <name type="scientific">Yangshan Harbor Nitrososphaeria virus</name>
    <dbReference type="NCBI Taxonomy" id="2969597"/>
    <lineage>
        <taxon>Viruses</taxon>
        <taxon>Duplodnaviria</taxon>
        <taxon>Heunggongvirae</taxon>
        <taxon>Uroviricota</taxon>
        <taxon>Caudoviricetes</taxon>
    </lineage>
</organism>
<keyword evidence="1" id="KW-1133">Transmembrane helix</keyword>
<proteinExistence type="predicted"/>
<name>A0A976UB55_9CAUD</name>
<reference evidence="2" key="1">
    <citation type="submission" date="2022-05" db="EMBL/GenBank/DDBJ databases">
        <title>Diverse viruses of marine archaea discovered using metagenomics.</title>
        <authorList>
            <person name="Zhou Y."/>
        </authorList>
    </citation>
    <scope>NUCLEOTIDE SEQUENCE</scope>
    <source>
        <strain evidence="2">YSH_354833</strain>
    </source>
</reference>